<comment type="similarity">
    <text evidence="2">Belongs to the zinc-containing alcohol dehydrogenase family.</text>
</comment>
<comment type="caution">
    <text evidence="8">The sequence shown here is derived from an EMBL/GenBank/DDBJ whole genome shotgun (WGS) entry which is preliminary data.</text>
</comment>
<dbReference type="Proteomes" id="UP000738349">
    <property type="component" value="Unassembled WGS sequence"/>
</dbReference>
<accession>A0A9P9DFS5</accession>
<evidence type="ECO:0000256" key="3">
    <source>
        <dbReference type="ARBA" id="ARBA00022723"/>
    </source>
</evidence>
<feature type="domain" description="Enoyl reductase (ER)" evidence="7">
    <location>
        <begin position="20"/>
        <end position="371"/>
    </location>
</feature>
<dbReference type="GO" id="GO:0004022">
    <property type="term" value="F:alcohol dehydrogenase (NAD+) activity"/>
    <property type="evidence" value="ECO:0007669"/>
    <property type="project" value="TreeGrafter"/>
</dbReference>
<dbReference type="GO" id="GO:0046872">
    <property type="term" value="F:metal ion binding"/>
    <property type="evidence" value="ECO:0007669"/>
    <property type="project" value="UniProtKB-KW"/>
</dbReference>
<dbReference type="InterPro" id="IPR036291">
    <property type="entry name" value="NAD(P)-bd_dom_sf"/>
</dbReference>
<dbReference type="PANTHER" id="PTHR42940">
    <property type="entry name" value="ALCOHOL DEHYDROGENASE 1-RELATED"/>
    <property type="match status" value="1"/>
</dbReference>
<name>A0A9P9DFS5_9HYPO</name>
<evidence type="ECO:0000256" key="5">
    <source>
        <dbReference type="ARBA" id="ARBA00023002"/>
    </source>
</evidence>
<keyword evidence="4" id="KW-0862">Zinc</keyword>
<dbReference type="GO" id="GO:0005737">
    <property type="term" value="C:cytoplasm"/>
    <property type="evidence" value="ECO:0007669"/>
    <property type="project" value="TreeGrafter"/>
</dbReference>
<comment type="cofactor">
    <cofactor evidence="1">
        <name>Zn(2+)</name>
        <dbReference type="ChEBI" id="CHEBI:29105"/>
    </cofactor>
</comment>
<dbReference type="InterPro" id="IPR013149">
    <property type="entry name" value="ADH-like_C"/>
</dbReference>
<keyword evidence="9" id="KW-1185">Reference proteome</keyword>
<dbReference type="FunFam" id="3.40.50.720:FF:000039">
    <property type="entry name" value="Alcohol dehydrogenase AdhP"/>
    <property type="match status" value="1"/>
</dbReference>
<evidence type="ECO:0000256" key="4">
    <source>
        <dbReference type="ARBA" id="ARBA00022833"/>
    </source>
</evidence>
<gene>
    <name evidence="8" type="ORF">EDB81DRAFT_667611</name>
</gene>
<evidence type="ECO:0000259" key="7">
    <source>
        <dbReference type="SMART" id="SM00829"/>
    </source>
</evidence>
<dbReference type="Gene3D" id="3.90.180.10">
    <property type="entry name" value="Medium-chain alcohol dehydrogenases, catalytic domain"/>
    <property type="match status" value="1"/>
</dbReference>
<dbReference type="EMBL" id="JAGMUV010000027">
    <property type="protein sequence ID" value="KAH7118343.1"/>
    <property type="molecule type" value="Genomic_DNA"/>
</dbReference>
<dbReference type="AlphaFoldDB" id="A0A9P9DFS5"/>
<dbReference type="InterPro" id="IPR013154">
    <property type="entry name" value="ADH-like_N"/>
</dbReference>
<evidence type="ECO:0000313" key="9">
    <source>
        <dbReference type="Proteomes" id="UP000738349"/>
    </source>
</evidence>
<keyword evidence="3" id="KW-0479">Metal-binding</keyword>
<reference evidence="8" key="1">
    <citation type="journal article" date="2021" name="Nat. Commun.">
        <title>Genetic determinants of endophytism in the Arabidopsis root mycobiome.</title>
        <authorList>
            <person name="Mesny F."/>
            <person name="Miyauchi S."/>
            <person name="Thiergart T."/>
            <person name="Pickel B."/>
            <person name="Atanasova L."/>
            <person name="Karlsson M."/>
            <person name="Huettel B."/>
            <person name="Barry K.W."/>
            <person name="Haridas S."/>
            <person name="Chen C."/>
            <person name="Bauer D."/>
            <person name="Andreopoulos W."/>
            <person name="Pangilinan J."/>
            <person name="LaButti K."/>
            <person name="Riley R."/>
            <person name="Lipzen A."/>
            <person name="Clum A."/>
            <person name="Drula E."/>
            <person name="Henrissat B."/>
            <person name="Kohler A."/>
            <person name="Grigoriev I.V."/>
            <person name="Martin F.M."/>
            <person name="Hacquard S."/>
        </authorList>
    </citation>
    <scope>NUCLEOTIDE SEQUENCE</scope>
    <source>
        <strain evidence="8">MPI-CAGE-AT-0147</strain>
    </source>
</reference>
<evidence type="ECO:0000256" key="6">
    <source>
        <dbReference type="ARBA" id="ARBA00023027"/>
    </source>
</evidence>
<proteinExistence type="inferred from homology"/>
<dbReference type="PANTHER" id="PTHR42940:SF8">
    <property type="entry name" value="VACUOLAR PROTEIN SORTING-ASSOCIATED PROTEIN 11"/>
    <property type="match status" value="1"/>
</dbReference>
<dbReference type="Gene3D" id="3.40.50.720">
    <property type="entry name" value="NAD(P)-binding Rossmann-like Domain"/>
    <property type="match status" value="1"/>
</dbReference>
<evidence type="ECO:0000313" key="8">
    <source>
        <dbReference type="EMBL" id="KAH7118343.1"/>
    </source>
</evidence>
<dbReference type="InterPro" id="IPR011032">
    <property type="entry name" value="GroES-like_sf"/>
</dbReference>
<dbReference type="Pfam" id="PF00107">
    <property type="entry name" value="ADH_zinc_N"/>
    <property type="match status" value="1"/>
</dbReference>
<keyword evidence="6" id="KW-0520">NAD</keyword>
<dbReference type="OrthoDB" id="256333at2759"/>
<organism evidence="8 9">
    <name type="scientific">Dactylonectria macrodidyma</name>
    <dbReference type="NCBI Taxonomy" id="307937"/>
    <lineage>
        <taxon>Eukaryota</taxon>
        <taxon>Fungi</taxon>
        <taxon>Dikarya</taxon>
        <taxon>Ascomycota</taxon>
        <taxon>Pezizomycotina</taxon>
        <taxon>Sordariomycetes</taxon>
        <taxon>Hypocreomycetidae</taxon>
        <taxon>Hypocreales</taxon>
        <taxon>Nectriaceae</taxon>
        <taxon>Dactylonectria</taxon>
    </lineage>
</organism>
<sequence>MPSLVASPPTMLAAVVERFGQPYTMKQIPRPSPPEGHDILIKVLAASYCHTDAVFASGALSQELPRIGCHEFAGEVLALGPEVSSNRGIAAGIRVGVPGRAYHPCGNCHECTRPGQDEMGYSPYCPLAGNLGLTRDGGFQEYCLVDSRQVAPLPEGLSATQAAPLMCAGLTIWAALHHEKVQSAERVAIIGAGGGLGHLGVQFAARLGRQVLAIDANDQSLELVQRIKNNLGSAGSRVQVADARNTDADEMRLKGQEASSGAPPTEVGLDAVILLPESQRAFDMGMKLLRNHGTMVVVSFPKEKLAVSAHDLVFRDISVVGSLVGRNHQLKEMLDFAMRHGVSAEIKTFPFHQLNELVKKNHEGVEGKLVIDMTL</sequence>
<dbReference type="Pfam" id="PF08240">
    <property type="entry name" value="ADH_N"/>
    <property type="match status" value="1"/>
</dbReference>
<evidence type="ECO:0000256" key="2">
    <source>
        <dbReference type="ARBA" id="ARBA00008072"/>
    </source>
</evidence>
<protein>
    <submittedName>
        <fullName evidence="8">Chaperonin 10-like protein</fullName>
    </submittedName>
</protein>
<dbReference type="CDD" id="cd08297">
    <property type="entry name" value="CAD3"/>
    <property type="match status" value="1"/>
</dbReference>
<keyword evidence="5" id="KW-0560">Oxidoreductase</keyword>
<dbReference type="SUPFAM" id="SSF51735">
    <property type="entry name" value="NAD(P)-binding Rossmann-fold domains"/>
    <property type="match status" value="1"/>
</dbReference>
<evidence type="ECO:0000256" key="1">
    <source>
        <dbReference type="ARBA" id="ARBA00001947"/>
    </source>
</evidence>
<dbReference type="SMART" id="SM00829">
    <property type="entry name" value="PKS_ER"/>
    <property type="match status" value="1"/>
</dbReference>
<dbReference type="InterPro" id="IPR020843">
    <property type="entry name" value="ER"/>
</dbReference>
<dbReference type="SUPFAM" id="SSF50129">
    <property type="entry name" value="GroES-like"/>
    <property type="match status" value="1"/>
</dbReference>